<dbReference type="WBParaSite" id="maker-unitig_37573-snap-gene-0.1-mRNA-1">
    <property type="protein sequence ID" value="maker-unitig_37573-snap-gene-0.1-mRNA-1"/>
    <property type="gene ID" value="maker-unitig_37573-snap-gene-0.1"/>
</dbReference>
<name>A0A1I8FL71_9PLAT</name>
<dbReference type="Gene3D" id="3.30.10.30">
    <property type="entry name" value="DYRK"/>
    <property type="match status" value="1"/>
</dbReference>
<sequence>MATELRARAVTFPVQASRGGSKETDGADTLPRVSTALLVAVAAAVAEHQAVHLLMLKGGGGSANASWVLFAAKAGQSVSPRDSNEALHAPGSATDYEHQEILDYPEIYFVGPNVKKRQAMPGGPNNCGFDDDEQGSYQHVAHEPHRISLSCSEPTMRSQPALADSGSTAILILNLRRQGPASVRCLKPAFDHKYGAHVAPEMVRNEKRVQSTSLPICTVRILELLKRQRREGCRQCSAHFWADLQLRNQRVIVFELLSIEPLRAACGKNRFHGIFAAICVRKVRPLQSCSALRAAANREQNYPLRPQAENILLQVSRRRSRPVNVIDFWQFLPLKHHRDA</sequence>
<keyword evidence="1" id="KW-1185">Reference proteome</keyword>
<evidence type="ECO:0000313" key="2">
    <source>
        <dbReference type="WBParaSite" id="maker-unitig_37573-snap-gene-0.1-mRNA-1"/>
    </source>
</evidence>
<protein>
    <submittedName>
        <fullName evidence="2">Uncharacterized protein</fullName>
    </submittedName>
</protein>
<dbReference type="GO" id="GO:0004712">
    <property type="term" value="F:protein serine/threonine/tyrosine kinase activity"/>
    <property type="evidence" value="ECO:0007669"/>
    <property type="project" value="InterPro"/>
</dbReference>
<proteinExistence type="predicted"/>
<accession>A0A1I8FL71</accession>
<evidence type="ECO:0000313" key="1">
    <source>
        <dbReference type="Proteomes" id="UP000095280"/>
    </source>
</evidence>
<organism evidence="1 2">
    <name type="scientific">Macrostomum lignano</name>
    <dbReference type="NCBI Taxonomy" id="282301"/>
    <lineage>
        <taxon>Eukaryota</taxon>
        <taxon>Metazoa</taxon>
        <taxon>Spiralia</taxon>
        <taxon>Lophotrochozoa</taxon>
        <taxon>Platyhelminthes</taxon>
        <taxon>Rhabditophora</taxon>
        <taxon>Macrostomorpha</taxon>
        <taxon>Macrostomida</taxon>
        <taxon>Macrostomidae</taxon>
        <taxon>Macrostomum</taxon>
    </lineage>
</organism>
<dbReference type="AlphaFoldDB" id="A0A1I8FL71"/>
<reference evidence="2" key="1">
    <citation type="submission" date="2016-11" db="UniProtKB">
        <authorList>
            <consortium name="WormBaseParasite"/>
        </authorList>
    </citation>
    <scope>IDENTIFICATION</scope>
</reference>
<dbReference type="InterPro" id="IPR042521">
    <property type="entry name" value="DYRK"/>
</dbReference>
<dbReference type="Proteomes" id="UP000095280">
    <property type="component" value="Unplaced"/>
</dbReference>